<protein>
    <submittedName>
        <fullName evidence="9">GTPase</fullName>
    </submittedName>
</protein>
<evidence type="ECO:0000313" key="9">
    <source>
        <dbReference type="EMBL" id="TXJ34979.1"/>
    </source>
</evidence>
<gene>
    <name evidence="9" type="ORF">EPJ69_00095</name>
</gene>
<evidence type="ECO:0000259" key="8">
    <source>
        <dbReference type="Pfam" id="PF07683"/>
    </source>
</evidence>
<dbReference type="PANTHER" id="PTHR13748:SF62">
    <property type="entry name" value="COBW DOMAIN-CONTAINING PROTEIN"/>
    <property type="match status" value="1"/>
</dbReference>
<evidence type="ECO:0000256" key="2">
    <source>
        <dbReference type="ARBA" id="ARBA00022801"/>
    </source>
</evidence>
<comment type="similarity">
    <text evidence="4">Belongs to the SIMIBI class G3E GTPase family. ZNG1 subfamily.</text>
</comment>
<evidence type="ECO:0000259" key="7">
    <source>
        <dbReference type="Pfam" id="PF02492"/>
    </source>
</evidence>
<evidence type="ECO:0000256" key="5">
    <source>
        <dbReference type="ARBA" id="ARBA00045658"/>
    </source>
</evidence>
<proteinExistence type="inferred from homology"/>
<dbReference type="GO" id="GO:0000166">
    <property type="term" value="F:nucleotide binding"/>
    <property type="evidence" value="ECO:0007669"/>
    <property type="project" value="UniProtKB-KW"/>
</dbReference>
<dbReference type="Gene3D" id="3.30.1220.10">
    <property type="entry name" value="CobW-like, C-terminal domain"/>
    <property type="match status" value="1"/>
</dbReference>
<organism evidence="9 10">
    <name type="scientific">Brachyspira aalborgi</name>
    <dbReference type="NCBI Taxonomy" id="29522"/>
    <lineage>
        <taxon>Bacteria</taxon>
        <taxon>Pseudomonadati</taxon>
        <taxon>Spirochaetota</taxon>
        <taxon>Spirochaetia</taxon>
        <taxon>Brachyspirales</taxon>
        <taxon>Brachyspiraceae</taxon>
        <taxon>Brachyspira</taxon>
    </lineage>
</organism>
<dbReference type="Pfam" id="PF02492">
    <property type="entry name" value="cobW"/>
    <property type="match status" value="1"/>
</dbReference>
<dbReference type="Proteomes" id="UP000324707">
    <property type="component" value="Unassembled WGS sequence"/>
</dbReference>
<feature type="domain" description="CobW/HypB/UreG nucleotide-binding" evidence="7">
    <location>
        <begin position="3"/>
        <end position="168"/>
    </location>
</feature>
<dbReference type="InterPro" id="IPR003495">
    <property type="entry name" value="CobW/HypB/UreG_nucleotide-bd"/>
</dbReference>
<keyword evidence="1" id="KW-0547">Nucleotide-binding</keyword>
<dbReference type="SUPFAM" id="SSF90002">
    <property type="entry name" value="Hypothetical protein YjiA, C-terminal domain"/>
    <property type="match status" value="1"/>
</dbReference>
<evidence type="ECO:0000256" key="6">
    <source>
        <dbReference type="ARBA" id="ARBA00049117"/>
    </source>
</evidence>
<comment type="function">
    <text evidence="5">Zinc chaperone that directly transfers zinc cofactor to target proteins, thereby activating them. Zinc is transferred from the CXCC motif in the GTPase domain to the zinc binding site in target proteins in a process requiring GTP hydrolysis.</text>
</comment>
<dbReference type="Gene3D" id="3.40.50.300">
    <property type="entry name" value="P-loop containing nucleotide triphosphate hydrolases"/>
    <property type="match status" value="1"/>
</dbReference>
<dbReference type="AlphaFoldDB" id="A0A5C8EA82"/>
<evidence type="ECO:0000256" key="1">
    <source>
        <dbReference type="ARBA" id="ARBA00022741"/>
    </source>
</evidence>
<keyword evidence="3" id="KW-0143">Chaperone</keyword>
<sequence length="316" mass="36297">MKILIVSGFLGAGKTTLIKEMANKTKRDFVIMENEYGDVDIDSNMLKDEGMNIWELTEGCVCCSMKQDFATSILTIANSLDPEFLIVEPTGVAKLGNIINNIRQIEYERIILLKPITVIDGNSFDSFISSYDNIYIDQLVNASKIIISKMESKDKEENEELIKKIENLLIKNNVSLDSVEILKEHYSNKNKDWWENILKSFLDEKYSVKVKSEESEEMPDSISMKGCELENENQFIILLEDIIRGRFGDIARAKGFIKCGKSFLRFDVAGERYAITGANEKDELEIVFIGKNLNRKLLREIFQPVYRENIKHSHKH</sequence>
<dbReference type="GO" id="GO:0005737">
    <property type="term" value="C:cytoplasm"/>
    <property type="evidence" value="ECO:0007669"/>
    <property type="project" value="TreeGrafter"/>
</dbReference>
<dbReference type="GO" id="GO:0016787">
    <property type="term" value="F:hydrolase activity"/>
    <property type="evidence" value="ECO:0007669"/>
    <property type="project" value="UniProtKB-KW"/>
</dbReference>
<dbReference type="Pfam" id="PF07683">
    <property type="entry name" value="CobW_C"/>
    <property type="match status" value="1"/>
</dbReference>
<comment type="caution">
    <text evidence="9">The sequence shown here is derived from an EMBL/GenBank/DDBJ whole genome shotgun (WGS) entry which is preliminary data.</text>
</comment>
<evidence type="ECO:0000256" key="3">
    <source>
        <dbReference type="ARBA" id="ARBA00023186"/>
    </source>
</evidence>
<dbReference type="RefSeq" id="WP_147735376.1">
    <property type="nucleotide sequence ID" value="NZ_SAXX01000001.1"/>
</dbReference>
<reference evidence="9 10" key="1">
    <citation type="journal article" date="1992" name="Lakartidningen">
        <title>[Penicillin V and not amoxicillin is the first choice preparation in acute otitis].</title>
        <authorList>
            <person name="Kamme C."/>
            <person name="Lundgren K."/>
            <person name="Prellner K."/>
        </authorList>
    </citation>
    <scope>NUCLEOTIDE SEQUENCE [LARGE SCALE GENOMIC DNA]</scope>
    <source>
        <strain evidence="9 10">PC5538III-lc</strain>
    </source>
</reference>
<name>A0A5C8EA82_9SPIR</name>
<feature type="domain" description="CobW C-terminal" evidence="8">
    <location>
        <begin position="233"/>
        <end position="303"/>
    </location>
</feature>
<comment type="catalytic activity">
    <reaction evidence="6">
        <text>GTP + H2O = GDP + phosphate + H(+)</text>
        <dbReference type="Rhea" id="RHEA:19669"/>
        <dbReference type="ChEBI" id="CHEBI:15377"/>
        <dbReference type="ChEBI" id="CHEBI:15378"/>
        <dbReference type="ChEBI" id="CHEBI:37565"/>
        <dbReference type="ChEBI" id="CHEBI:43474"/>
        <dbReference type="ChEBI" id="CHEBI:58189"/>
    </reaction>
    <physiologicalReaction direction="left-to-right" evidence="6">
        <dbReference type="Rhea" id="RHEA:19670"/>
    </physiologicalReaction>
</comment>
<keyword evidence="2" id="KW-0378">Hydrolase</keyword>
<dbReference type="SUPFAM" id="SSF52540">
    <property type="entry name" value="P-loop containing nucleoside triphosphate hydrolases"/>
    <property type="match status" value="1"/>
</dbReference>
<dbReference type="InterPro" id="IPR051316">
    <property type="entry name" value="Zinc-reg_GTPase_activator"/>
</dbReference>
<accession>A0A5C8EA82</accession>
<evidence type="ECO:0000313" key="10">
    <source>
        <dbReference type="Proteomes" id="UP000324707"/>
    </source>
</evidence>
<evidence type="ECO:0000256" key="4">
    <source>
        <dbReference type="ARBA" id="ARBA00034320"/>
    </source>
</evidence>
<dbReference type="PANTHER" id="PTHR13748">
    <property type="entry name" value="COBW-RELATED"/>
    <property type="match status" value="1"/>
</dbReference>
<dbReference type="InterPro" id="IPR027417">
    <property type="entry name" value="P-loop_NTPase"/>
</dbReference>
<dbReference type="InterPro" id="IPR011629">
    <property type="entry name" value="CobW-like_C"/>
</dbReference>
<dbReference type="EMBL" id="SAXX01000001">
    <property type="protein sequence ID" value="TXJ34979.1"/>
    <property type="molecule type" value="Genomic_DNA"/>
</dbReference>
<dbReference type="InterPro" id="IPR036627">
    <property type="entry name" value="CobW-likC_sf"/>
</dbReference>